<feature type="region of interest" description="Disordered" evidence="1">
    <location>
        <begin position="1"/>
        <end position="57"/>
    </location>
</feature>
<feature type="compositionally biased region" description="Polar residues" evidence="1">
    <location>
        <begin position="32"/>
        <end position="45"/>
    </location>
</feature>
<keyword evidence="3" id="KW-1185">Reference proteome</keyword>
<reference evidence="2" key="1">
    <citation type="submission" date="2021-10" db="EMBL/GenBank/DDBJ databases">
        <title>Tropical sea cucumber genome reveals ecological adaptation and Cuvierian tubules defense mechanism.</title>
        <authorList>
            <person name="Chen T."/>
        </authorList>
    </citation>
    <scope>NUCLEOTIDE SEQUENCE</scope>
    <source>
        <strain evidence="2">Nanhai2018</strain>
        <tissue evidence="2">Muscle</tissue>
    </source>
</reference>
<comment type="caution">
    <text evidence="2">The sequence shown here is derived from an EMBL/GenBank/DDBJ whole genome shotgun (WGS) entry which is preliminary data.</text>
</comment>
<proteinExistence type="predicted"/>
<evidence type="ECO:0000313" key="3">
    <source>
        <dbReference type="Proteomes" id="UP001152320"/>
    </source>
</evidence>
<evidence type="ECO:0000256" key="1">
    <source>
        <dbReference type="SAM" id="MobiDB-lite"/>
    </source>
</evidence>
<dbReference type="Proteomes" id="UP001152320">
    <property type="component" value="Chromosome 5"/>
</dbReference>
<dbReference type="EMBL" id="JAIZAY010000005">
    <property type="protein sequence ID" value="KAJ8041772.1"/>
    <property type="molecule type" value="Genomic_DNA"/>
</dbReference>
<evidence type="ECO:0000313" key="2">
    <source>
        <dbReference type="EMBL" id="KAJ8041772.1"/>
    </source>
</evidence>
<dbReference type="AlphaFoldDB" id="A0A9Q1HAA6"/>
<protein>
    <submittedName>
        <fullName evidence="2">Uncharacterized protein</fullName>
    </submittedName>
</protein>
<feature type="compositionally biased region" description="Polar residues" evidence="1">
    <location>
        <begin position="1"/>
        <end position="10"/>
    </location>
</feature>
<feature type="compositionally biased region" description="Basic and acidic residues" evidence="1">
    <location>
        <begin position="22"/>
        <end position="31"/>
    </location>
</feature>
<name>A0A9Q1HAA6_HOLLE</name>
<organism evidence="2 3">
    <name type="scientific">Holothuria leucospilota</name>
    <name type="common">Black long sea cucumber</name>
    <name type="synonym">Mertensiothuria leucospilota</name>
    <dbReference type="NCBI Taxonomy" id="206669"/>
    <lineage>
        <taxon>Eukaryota</taxon>
        <taxon>Metazoa</taxon>
        <taxon>Echinodermata</taxon>
        <taxon>Eleutherozoa</taxon>
        <taxon>Echinozoa</taxon>
        <taxon>Holothuroidea</taxon>
        <taxon>Aspidochirotacea</taxon>
        <taxon>Aspidochirotida</taxon>
        <taxon>Holothuriidae</taxon>
        <taxon>Holothuria</taxon>
    </lineage>
</organism>
<sequence length="57" mass="6743">MINIKGNTHNYRTERQINQLREPIRDSRPSSDRLTTSQMSLFTLNTERDIDHTAQKL</sequence>
<accession>A0A9Q1HAA6</accession>
<gene>
    <name evidence="2" type="ORF">HOLleu_12677</name>
</gene>
<feature type="compositionally biased region" description="Basic and acidic residues" evidence="1">
    <location>
        <begin position="46"/>
        <end position="57"/>
    </location>
</feature>